<dbReference type="KEGG" id="cyp:PCC8801_0573"/>
<dbReference type="OrthoDB" id="583144at2"/>
<dbReference type="Proteomes" id="UP000008204">
    <property type="component" value="Chromosome"/>
</dbReference>
<protein>
    <submittedName>
        <fullName evidence="2">Excinuclease ABC C subunit domain protein</fullName>
    </submittedName>
</protein>
<keyword evidence="3" id="KW-1185">Reference proteome</keyword>
<keyword evidence="1" id="KW-0175">Coiled coil</keyword>
<dbReference type="eggNOG" id="COG0322">
    <property type="taxonomic scope" value="Bacteria"/>
</dbReference>
<dbReference type="STRING" id="41431.PCC8801_0573"/>
<proteinExistence type="predicted"/>
<sequence length="215" mass="24812">MSELLDLPLVQELANIRLNNLDALPDCSAVYLVADDANRVYYVGQSSHLQLSLKNCDRFEDFLAVASKLCWLVCDEAELVEIESDYINYYNPPLNNNIDIENIKKNTIASGMTPEQQLERYLEICTIIKELEKEKEELKQNIVAFVSDYKQQYDTNLQYKGVTFLVSERKSWEYSPTVKELEEKVKKLKKQEEKEGIATISKVSVYPIVRGELTL</sequence>
<dbReference type="EMBL" id="CP001287">
    <property type="protein sequence ID" value="ACK64662.1"/>
    <property type="molecule type" value="Genomic_DNA"/>
</dbReference>
<dbReference type="SUPFAM" id="SSF82771">
    <property type="entry name" value="GIY-YIG endonuclease"/>
    <property type="match status" value="1"/>
</dbReference>
<feature type="coiled-coil region" evidence="1">
    <location>
        <begin position="121"/>
        <end position="148"/>
    </location>
</feature>
<evidence type="ECO:0000256" key="1">
    <source>
        <dbReference type="SAM" id="Coils"/>
    </source>
</evidence>
<gene>
    <name evidence="2" type="ordered locus">PCC8801_0573</name>
</gene>
<evidence type="ECO:0000313" key="2">
    <source>
        <dbReference type="EMBL" id="ACK64662.1"/>
    </source>
</evidence>
<dbReference type="HOGENOM" id="CLU_1297894_0_0_3"/>
<dbReference type="RefSeq" id="WP_012593939.1">
    <property type="nucleotide sequence ID" value="NC_011726.1"/>
</dbReference>
<reference evidence="3" key="1">
    <citation type="journal article" date="2011" name="MBio">
        <title>Novel metabolic attributes of the genus Cyanothece, comprising a group of unicellular nitrogen-fixing Cyanobacteria.</title>
        <authorList>
            <person name="Bandyopadhyay A."/>
            <person name="Elvitigala T."/>
            <person name="Welsh E."/>
            <person name="Stockel J."/>
            <person name="Liberton M."/>
            <person name="Min H."/>
            <person name="Sherman L.A."/>
            <person name="Pakrasi H.B."/>
        </authorList>
    </citation>
    <scope>NUCLEOTIDE SEQUENCE [LARGE SCALE GENOMIC DNA]</scope>
    <source>
        <strain evidence="3">PCC 8801</strain>
    </source>
</reference>
<accession>B7JVU1</accession>
<name>B7JVU1_RIPO1</name>
<organism evidence="2 3">
    <name type="scientific">Rippkaea orientalis (strain PCC 8801 / RF-1)</name>
    <name type="common">Cyanothece sp. (strain PCC 8801)</name>
    <dbReference type="NCBI Taxonomy" id="41431"/>
    <lineage>
        <taxon>Bacteria</taxon>
        <taxon>Bacillati</taxon>
        <taxon>Cyanobacteriota</taxon>
        <taxon>Cyanophyceae</taxon>
        <taxon>Oscillatoriophycideae</taxon>
        <taxon>Chroococcales</taxon>
        <taxon>Aphanothecaceae</taxon>
        <taxon>Rippkaea</taxon>
        <taxon>Rippkaea orientalis</taxon>
    </lineage>
</organism>
<evidence type="ECO:0000313" key="3">
    <source>
        <dbReference type="Proteomes" id="UP000008204"/>
    </source>
</evidence>
<dbReference type="AlphaFoldDB" id="B7JVU1"/>
<dbReference type="InterPro" id="IPR035901">
    <property type="entry name" value="GIY-YIG_endonuc_sf"/>
</dbReference>